<accession>A0A2P2PJM7</accession>
<organism evidence="1">
    <name type="scientific">Rhizophora mucronata</name>
    <name type="common">Asiatic mangrove</name>
    <dbReference type="NCBI Taxonomy" id="61149"/>
    <lineage>
        <taxon>Eukaryota</taxon>
        <taxon>Viridiplantae</taxon>
        <taxon>Streptophyta</taxon>
        <taxon>Embryophyta</taxon>
        <taxon>Tracheophyta</taxon>
        <taxon>Spermatophyta</taxon>
        <taxon>Magnoliopsida</taxon>
        <taxon>eudicotyledons</taxon>
        <taxon>Gunneridae</taxon>
        <taxon>Pentapetalae</taxon>
        <taxon>rosids</taxon>
        <taxon>fabids</taxon>
        <taxon>Malpighiales</taxon>
        <taxon>Rhizophoraceae</taxon>
        <taxon>Rhizophora</taxon>
    </lineage>
</organism>
<dbReference type="AlphaFoldDB" id="A0A2P2PJM7"/>
<name>A0A2P2PJM7_RHIMU</name>
<reference evidence="1" key="1">
    <citation type="submission" date="2018-02" db="EMBL/GenBank/DDBJ databases">
        <title>Rhizophora mucronata_Transcriptome.</title>
        <authorList>
            <person name="Meera S.P."/>
            <person name="Sreeshan A."/>
            <person name="Augustine A."/>
        </authorList>
    </citation>
    <scope>NUCLEOTIDE SEQUENCE</scope>
    <source>
        <tissue evidence="1">Leaf</tissue>
    </source>
</reference>
<dbReference type="EMBL" id="GGEC01074387">
    <property type="protein sequence ID" value="MBX54871.1"/>
    <property type="molecule type" value="Transcribed_RNA"/>
</dbReference>
<proteinExistence type="predicted"/>
<protein>
    <submittedName>
        <fullName evidence="1">Uncharacterized protein</fullName>
    </submittedName>
</protein>
<sequence length="70" mass="8434">MIVRTWSTRSGREELARMWMIRVYVNGSCWKFGEIEGQSWKNFKAREGQFRDFIISEASLWVSGKEREER</sequence>
<evidence type="ECO:0000313" key="1">
    <source>
        <dbReference type="EMBL" id="MBX54871.1"/>
    </source>
</evidence>